<dbReference type="Pfam" id="PF17846">
    <property type="entry name" value="XRN_M"/>
    <property type="match status" value="1"/>
</dbReference>
<feature type="domain" description="Xrn1 helical" evidence="8">
    <location>
        <begin position="337"/>
        <end position="779"/>
    </location>
</feature>
<dbReference type="Gene3D" id="1.25.40.1050">
    <property type="match status" value="1"/>
</dbReference>
<evidence type="ECO:0000256" key="1">
    <source>
        <dbReference type="ARBA" id="ARBA00006994"/>
    </source>
</evidence>
<dbReference type="AlphaFoldDB" id="A0AAF0WG64"/>
<keyword evidence="4 6" id="KW-0378">Hydrolase</keyword>
<dbReference type="GO" id="GO:0003723">
    <property type="term" value="F:RNA binding"/>
    <property type="evidence" value="ECO:0007669"/>
    <property type="project" value="TreeGrafter"/>
</dbReference>
<comment type="similarity">
    <text evidence="1 6">Belongs to the 5'-3' exonuclease family. XRN2/RAT1 subfamily.</text>
</comment>
<evidence type="ECO:0000256" key="4">
    <source>
        <dbReference type="ARBA" id="ARBA00022801"/>
    </source>
</evidence>
<dbReference type="CDD" id="cd18673">
    <property type="entry name" value="PIN_XRN1-2-like"/>
    <property type="match status" value="1"/>
</dbReference>
<evidence type="ECO:0000313" key="10">
    <source>
        <dbReference type="Proteomes" id="UP000077755"/>
    </source>
</evidence>
<dbReference type="InterPro" id="IPR017151">
    <property type="entry name" value="Xrn2/3/4"/>
</dbReference>
<evidence type="ECO:0000256" key="2">
    <source>
        <dbReference type="ARBA" id="ARBA00022664"/>
    </source>
</evidence>
<evidence type="ECO:0000259" key="8">
    <source>
        <dbReference type="Pfam" id="PF17846"/>
    </source>
</evidence>
<dbReference type="GO" id="GO:0000956">
    <property type="term" value="P:nuclear-transcribed mRNA catabolic process"/>
    <property type="evidence" value="ECO:0007669"/>
    <property type="project" value="TreeGrafter"/>
</dbReference>
<keyword evidence="2 6" id="KW-0507">mRNA processing</keyword>
<dbReference type="GO" id="GO:0004534">
    <property type="term" value="F:5'-3' RNA exonuclease activity"/>
    <property type="evidence" value="ECO:0007669"/>
    <property type="project" value="UniProtKB-UniRule"/>
</dbReference>
<dbReference type="GO" id="GO:0005634">
    <property type="term" value="C:nucleus"/>
    <property type="evidence" value="ECO:0007669"/>
    <property type="project" value="InterPro"/>
</dbReference>
<evidence type="ECO:0000259" key="7">
    <source>
        <dbReference type="Pfam" id="PF03159"/>
    </source>
</evidence>
<protein>
    <recommendedName>
        <fullName evidence="6">5'-3' exoribonuclease</fullName>
        <ecNumber evidence="6">3.1.13.-</ecNumber>
    </recommendedName>
</protein>
<dbReference type="PANTHER" id="PTHR12341">
    <property type="entry name" value="5'-&gt;3' EXORIBONUCLEASE"/>
    <property type="match status" value="1"/>
</dbReference>
<keyword evidence="5 6" id="KW-0269">Exonuclease</keyword>
<dbReference type="Proteomes" id="UP000077755">
    <property type="component" value="Chromosome 2"/>
</dbReference>
<proteinExistence type="inferred from homology"/>
<dbReference type="EC" id="3.1.13.-" evidence="6"/>
<comment type="function">
    <text evidence="6">Possesses 5'-&gt;3' exoribonuclease activity. Acts as an endogenous post-transcriptional gene silencing (PTGS) suppressor.</text>
</comment>
<keyword evidence="3 6" id="KW-0540">Nuclease</keyword>
<dbReference type="PANTHER" id="PTHR12341:SF62">
    <property type="entry name" value="5'-3' EXORIBONUCLEASE 3-LIKE"/>
    <property type="match status" value="1"/>
</dbReference>
<evidence type="ECO:0000313" key="9">
    <source>
        <dbReference type="EMBL" id="WOG87738.1"/>
    </source>
</evidence>
<name>A0AAF0WG64_DAUCS</name>
<dbReference type="PIRSF" id="PIRSF037239">
    <property type="entry name" value="Exonuclease_Xrn2"/>
    <property type="match status" value="1"/>
</dbReference>
<dbReference type="InterPro" id="IPR027073">
    <property type="entry name" value="5_3_exoribonuclease"/>
</dbReference>
<gene>
    <name evidence="9" type="ORF">DCAR_0206969</name>
</gene>
<reference evidence="9" key="1">
    <citation type="journal article" date="2016" name="Nat. Genet.">
        <title>A high-quality carrot genome assembly provides new insights into carotenoid accumulation and asterid genome evolution.</title>
        <authorList>
            <person name="Iorizzo M."/>
            <person name="Ellison S."/>
            <person name="Senalik D."/>
            <person name="Zeng P."/>
            <person name="Satapoomin P."/>
            <person name="Huang J."/>
            <person name="Bowman M."/>
            <person name="Iovene M."/>
            <person name="Sanseverino W."/>
            <person name="Cavagnaro P."/>
            <person name="Yildiz M."/>
            <person name="Macko-Podgorni A."/>
            <person name="Moranska E."/>
            <person name="Grzebelus E."/>
            <person name="Grzebelus D."/>
            <person name="Ashrafi H."/>
            <person name="Zheng Z."/>
            <person name="Cheng S."/>
            <person name="Spooner D."/>
            <person name="Van Deynze A."/>
            <person name="Simon P."/>
        </authorList>
    </citation>
    <scope>NUCLEOTIDE SEQUENCE</scope>
    <source>
        <tissue evidence="9">Leaf</tissue>
    </source>
</reference>
<organism evidence="9 10">
    <name type="scientific">Daucus carota subsp. sativus</name>
    <name type="common">Carrot</name>
    <dbReference type="NCBI Taxonomy" id="79200"/>
    <lineage>
        <taxon>Eukaryota</taxon>
        <taxon>Viridiplantae</taxon>
        <taxon>Streptophyta</taxon>
        <taxon>Embryophyta</taxon>
        <taxon>Tracheophyta</taxon>
        <taxon>Spermatophyta</taxon>
        <taxon>Magnoliopsida</taxon>
        <taxon>eudicotyledons</taxon>
        <taxon>Gunneridae</taxon>
        <taxon>Pentapetalae</taxon>
        <taxon>asterids</taxon>
        <taxon>campanulids</taxon>
        <taxon>Apiales</taxon>
        <taxon>Apiaceae</taxon>
        <taxon>Apioideae</taxon>
        <taxon>Scandiceae</taxon>
        <taxon>Daucinae</taxon>
        <taxon>Daucus</taxon>
        <taxon>Daucus sect. Daucus</taxon>
    </lineage>
</organism>
<dbReference type="InterPro" id="IPR041412">
    <property type="entry name" value="Xrn1_helical"/>
</dbReference>
<dbReference type="InterPro" id="IPR004859">
    <property type="entry name" value="Xrn1_N"/>
</dbReference>
<dbReference type="EMBL" id="CP093344">
    <property type="protein sequence ID" value="WOG87738.1"/>
    <property type="molecule type" value="Genomic_DNA"/>
</dbReference>
<evidence type="ECO:0000256" key="5">
    <source>
        <dbReference type="ARBA" id="ARBA00022839"/>
    </source>
</evidence>
<feature type="domain" description="Xrn1 N-terminal" evidence="7">
    <location>
        <begin position="1"/>
        <end position="249"/>
    </location>
</feature>
<sequence length="938" mass="108592">MGVPSFYRWLTTKYKSIVVNAKEEIGECIDSSLPNPNGIEFDHFYLDMNGIIHACFHPEDYDHMCTIKTFDEVFSNVFGYIDRLFNIVRPRRLLYLAIDGVAPRAKMNQQRARRFRKAKEAEQMEKEEERLGIQFQLEGKQVLPKQETEVSDSNIITPGTEFMFRLSKELQSYIRLRMKQHPGWKNVKVLLSDSSVPGEGEHKIFSFIRLQRTFPEYDPHTRHCVYGLDADLILLALATHEIHFSILRDDIGAQRPVFSCHSTQAFAITDPRYMVKSRGWFKKWVETWSSEKSSSEASIRTSIPPKGPYQFLHAWILREYLEIDMDISDCPENFEPDFERLVDDFIFICFLSGNDFLPHMPSLYINEGGMDLLIHVYRTEFTNFGGHLLDMQRVEDKKSGYIKLNGVEKFILLVGKYEEQIFKKRADLRERKLRKNFNEFEDSRCAEDQVSGTDEIDVLTLKISGICPEEKNRSSNGPEIFQNTKEMREKLKAYIRKAADSFQNGDPGTDKVKLNLPGYKERYYKEKFGATNSSDIESTRRAVVAKYTEGLCWVTLCYFSGVPSWSWYYPYYYGPFASDMKGLSQVKPKFQTGSPFKPFEQLMGVLPPRSAHALPVPYRRLMTDENSSIVDFYPTGKALSDDFPIDVDGMRFTWQGVCKLPFIEEDRLLAETQKLETELKVDEAIRNSEGLDLLFLGSSEIIRKNLSNDSNKHDNDVKIDADLSEGLNGFVLLRRDGNKAVGAAHYDNDILCVSYKWPPKRKHNTRLLEGVIIPNKTIYKDYIYETQLWHEYQGFRPNTRIQNSHRHCGTAHNFNSPLHQNYNVNRRTSSWDRGTTRVTEAIKTNEQQLYNAQRDNMSFSKRHGPGNVRRAKSSARIEAQDAWISTSGGANKNVWQDLDSDTEESDLGHVEQLAVNFTEQLERRKSMRKCSGFKRADF</sequence>
<dbReference type="Gene3D" id="3.40.50.12390">
    <property type="match status" value="2"/>
</dbReference>
<dbReference type="Pfam" id="PF03159">
    <property type="entry name" value="XRN_N"/>
    <property type="match status" value="1"/>
</dbReference>
<evidence type="ECO:0000256" key="6">
    <source>
        <dbReference type="PIRNR" id="PIRNR037239"/>
    </source>
</evidence>
<accession>A0AAF0WG64</accession>
<keyword evidence="10" id="KW-1185">Reference proteome</keyword>
<dbReference type="GO" id="GO:0006397">
    <property type="term" value="P:mRNA processing"/>
    <property type="evidence" value="ECO:0007669"/>
    <property type="project" value="UniProtKB-UniRule"/>
</dbReference>
<reference evidence="9" key="2">
    <citation type="submission" date="2022-03" db="EMBL/GenBank/DDBJ databases">
        <title>Draft title - Genomic analysis of global carrot germplasm unveils the trajectory of domestication and the origin of high carotenoid orange carrot.</title>
        <authorList>
            <person name="Iorizzo M."/>
            <person name="Ellison S."/>
            <person name="Senalik D."/>
            <person name="Macko-Podgorni A."/>
            <person name="Grzebelus D."/>
            <person name="Bostan H."/>
            <person name="Rolling W."/>
            <person name="Curaba J."/>
            <person name="Simon P."/>
        </authorList>
    </citation>
    <scope>NUCLEOTIDE SEQUENCE</scope>
    <source>
        <tissue evidence="9">Leaf</tissue>
    </source>
</reference>
<evidence type="ECO:0000256" key="3">
    <source>
        <dbReference type="ARBA" id="ARBA00022722"/>
    </source>
</evidence>